<dbReference type="Pfam" id="PF00989">
    <property type="entry name" value="PAS"/>
    <property type="match status" value="1"/>
</dbReference>
<keyword evidence="6" id="KW-0804">Transcription</keyword>
<evidence type="ECO:0000256" key="7">
    <source>
        <dbReference type="ARBA" id="ARBA00029500"/>
    </source>
</evidence>
<dbReference type="Pfam" id="PF25601">
    <property type="entry name" value="AAA_lid_14"/>
    <property type="match status" value="1"/>
</dbReference>
<organism evidence="12 13">
    <name type="scientific">Maledivibacter halophilus</name>
    <dbReference type="NCBI Taxonomy" id="36842"/>
    <lineage>
        <taxon>Bacteria</taxon>
        <taxon>Bacillati</taxon>
        <taxon>Bacillota</taxon>
        <taxon>Clostridia</taxon>
        <taxon>Peptostreptococcales</taxon>
        <taxon>Caminicellaceae</taxon>
        <taxon>Maledivibacter</taxon>
    </lineage>
</organism>
<dbReference type="FunFam" id="3.40.50.300:FF:000006">
    <property type="entry name" value="DNA-binding transcriptional regulator NtrC"/>
    <property type="match status" value="1"/>
</dbReference>
<dbReference type="InterPro" id="IPR002078">
    <property type="entry name" value="Sigma_54_int"/>
</dbReference>
<dbReference type="Gene3D" id="3.40.50.300">
    <property type="entry name" value="P-loop containing nucleotide triphosphate hydrolases"/>
    <property type="match status" value="1"/>
</dbReference>
<keyword evidence="2" id="KW-0058">Aromatic hydrocarbons catabolism</keyword>
<dbReference type="PANTHER" id="PTHR32071:SF57">
    <property type="entry name" value="C4-DICARBOXYLATE TRANSPORT TRANSCRIPTIONAL REGULATORY PROTEIN DCTD"/>
    <property type="match status" value="1"/>
</dbReference>
<evidence type="ECO:0000259" key="10">
    <source>
        <dbReference type="PROSITE" id="PS50112"/>
    </source>
</evidence>
<keyword evidence="5" id="KW-0238">DNA-binding</keyword>
<dbReference type="InterPro" id="IPR000014">
    <property type="entry name" value="PAS"/>
</dbReference>
<dbReference type="PROSITE" id="PS00688">
    <property type="entry name" value="SIGMA54_INTERACT_3"/>
    <property type="match status" value="1"/>
</dbReference>
<sequence>MSVREKEYVLGSDRKPDFKLSGEMKQILEYSYDGIWITDGQSRILYMNRGNERISGIKREDVLGKYTQELLDQKLFSKSAVLQVLKTCKRVTMMGYNYNTKKHVLITGNPILDKDGNIKYVLNNVRDITDLENMSRKLKNKENIINQQRLEIEQLKALKNDKNPRQRQGIIANSPKMRRVFELVKRVGKFDSTVLILGESGVGKEVVADSVVYYSERSKSPFIKVNCGAIPDNLLESEFFGYEKGAFTGANQKGKIGLFEMANGGTILLDEIAELPLNLQVKILRVLQEKKITRVGGTKPIDLDIRIIAATNKNIEKMVSEGRFREDLFYRLNVVTVPVPPLRERPEDIPALINLFLRKFNKKYNLDKVISTEVIDVFVDYPWPGNVRELVNVIENIVILSQEQQITTQHIPTKIFNGLSSENNKVKVDGILPLKKAVDLLEEELIKKALKKYGTTRKAASVLKVDQSTIVRKMKKFRSDVLQHDS</sequence>
<dbReference type="CDD" id="cd00009">
    <property type="entry name" value="AAA"/>
    <property type="match status" value="1"/>
</dbReference>
<keyword evidence="1" id="KW-0547">Nucleotide-binding</keyword>
<dbReference type="InterPro" id="IPR000700">
    <property type="entry name" value="PAS-assoc_C"/>
</dbReference>
<accession>A0A1T5IAG7</accession>
<dbReference type="InterPro" id="IPR030828">
    <property type="entry name" value="HTH_TyrR"/>
</dbReference>
<gene>
    <name evidence="12" type="ORF">SAMN02194393_00127</name>
</gene>
<dbReference type="PROSITE" id="PS00675">
    <property type="entry name" value="SIGMA54_INTERACT_1"/>
    <property type="match status" value="1"/>
</dbReference>
<reference evidence="13" key="1">
    <citation type="submission" date="2017-02" db="EMBL/GenBank/DDBJ databases">
        <authorList>
            <person name="Varghese N."/>
            <person name="Submissions S."/>
        </authorList>
    </citation>
    <scope>NUCLEOTIDE SEQUENCE [LARGE SCALE GENOMIC DNA]</scope>
    <source>
        <strain evidence="13">M1</strain>
    </source>
</reference>
<dbReference type="SUPFAM" id="SSF46689">
    <property type="entry name" value="Homeodomain-like"/>
    <property type="match status" value="1"/>
</dbReference>
<dbReference type="PROSITE" id="PS00676">
    <property type="entry name" value="SIGMA54_INTERACT_2"/>
    <property type="match status" value="1"/>
</dbReference>
<evidence type="ECO:0000256" key="2">
    <source>
        <dbReference type="ARBA" id="ARBA00022797"/>
    </source>
</evidence>
<dbReference type="Proteomes" id="UP000190285">
    <property type="component" value="Unassembled WGS sequence"/>
</dbReference>
<name>A0A1T5IAG7_9FIRM</name>
<dbReference type="PANTHER" id="PTHR32071">
    <property type="entry name" value="TRANSCRIPTIONAL REGULATORY PROTEIN"/>
    <property type="match status" value="1"/>
</dbReference>
<dbReference type="InterPro" id="IPR025662">
    <property type="entry name" value="Sigma_54_int_dom_ATP-bd_1"/>
</dbReference>
<feature type="domain" description="PAS" evidence="10">
    <location>
        <begin position="20"/>
        <end position="65"/>
    </location>
</feature>
<dbReference type="SMART" id="SM00382">
    <property type="entry name" value="AAA"/>
    <property type="match status" value="1"/>
</dbReference>
<evidence type="ECO:0000259" key="11">
    <source>
        <dbReference type="PROSITE" id="PS50113"/>
    </source>
</evidence>
<dbReference type="EMBL" id="FUZT01000001">
    <property type="protein sequence ID" value="SKC36174.1"/>
    <property type="molecule type" value="Genomic_DNA"/>
</dbReference>
<dbReference type="OrthoDB" id="9803970at2"/>
<dbReference type="Gene3D" id="1.10.10.60">
    <property type="entry name" value="Homeodomain-like"/>
    <property type="match status" value="1"/>
</dbReference>
<dbReference type="InterPro" id="IPR025943">
    <property type="entry name" value="Sigma_54_int_dom_ATP-bd_2"/>
</dbReference>
<keyword evidence="8" id="KW-0175">Coiled coil</keyword>
<dbReference type="SMART" id="SM00091">
    <property type="entry name" value="PAS"/>
    <property type="match status" value="1"/>
</dbReference>
<evidence type="ECO:0000256" key="1">
    <source>
        <dbReference type="ARBA" id="ARBA00022741"/>
    </source>
</evidence>
<dbReference type="NCBIfam" id="TIGR00229">
    <property type="entry name" value="sensory_box"/>
    <property type="match status" value="1"/>
</dbReference>
<dbReference type="PROSITE" id="PS50112">
    <property type="entry name" value="PAS"/>
    <property type="match status" value="1"/>
</dbReference>
<evidence type="ECO:0000256" key="3">
    <source>
        <dbReference type="ARBA" id="ARBA00022840"/>
    </source>
</evidence>
<proteinExistence type="predicted"/>
<evidence type="ECO:0000256" key="5">
    <source>
        <dbReference type="ARBA" id="ARBA00023125"/>
    </source>
</evidence>
<dbReference type="Pfam" id="PF18024">
    <property type="entry name" value="HTH_50"/>
    <property type="match status" value="1"/>
</dbReference>
<dbReference type="STRING" id="36842.SAMN02194393_00127"/>
<keyword evidence="3" id="KW-0067">ATP-binding</keyword>
<dbReference type="InterPro" id="IPR035965">
    <property type="entry name" value="PAS-like_dom_sf"/>
</dbReference>
<keyword evidence="4" id="KW-0805">Transcription regulation</keyword>
<dbReference type="SUPFAM" id="SSF55785">
    <property type="entry name" value="PYP-like sensor domain (PAS domain)"/>
    <property type="match status" value="1"/>
</dbReference>
<evidence type="ECO:0000256" key="4">
    <source>
        <dbReference type="ARBA" id="ARBA00023015"/>
    </source>
</evidence>
<dbReference type="AlphaFoldDB" id="A0A1T5IAG7"/>
<dbReference type="GO" id="GO:0003677">
    <property type="term" value="F:DNA binding"/>
    <property type="evidence" value="ECO:0007669"/>
    <property type="project" value="UniProtKB-KW"/>
</dbReference>
<dbReference type="Gene3D" id="1.10.8.60">
    <property type="match status" value="1"/>
</dbReference>
<dbReference type="InterPro" id="IPR025944">
    <property type="entry name" value="Sigma_54_int_dom_CS"/>
</dbReference>
<feature type="domain" description="Sigma-54 factor interaction" evidence="9">
    <location>
        <begin position="170"/>
        <end position="399"/>
    </location>
</feature>
<evidence type="ECO:0000256" key="6">
    <source>
        <dbReference type="ARBA" id="ARBA00023163"/>
    </source>
</evidence>
<evidence type="ECO:0000259" key="9">
    <source>
        <dbReference type="PROSITE" id="PS50045"/>
    </source>
</evidence>
<dbReference type="SUPFAM" id="SSF52540">
    <property type="entry name" value="P-loop containing nucleoside triphosphate hydrolases"/>
    <property type="match status" value="1"/>
</dbReference>
<feature type="domain" description="PAC" evidence="11">
    <location>
        <begin position="87"/>
        <end position="140"/>
    </location>
</feature>
<dbReference type="RefSeq" id="WP_079488571.1">
    <property type="nucleotide sequence ID" value="NZ_FUZT01000001.1"/>
</dbReference>
<dbReference type="InterPro" id="IPR013767">
    <property type="entry name" value="PAS_fold"/>
</dbReference>
<dbReference type="CDD" id="cd00130">
    <property type="entry name" value="PAS"/>
    <property type="match status" value="1"/>
</dbReference>
<evidence type="ECO:0000313" key="12">
    <source>
        <dbReference type="EMBL" id="SKC36174.1"/>
    </source>
</evidence>
<keyword evidence="13" id="KW-1185">Reference proteome</keyword>
<evidence type="ECO:0000313" key="13">
    <source>
        <dbReference type="Proteomes" id="UP000190285"/>
    </source>
</evidence>
<dbReference type="GO" id="GO:0005524">
    <property type="term" value="F:ATP binding"/>
    <property type="evidence" value="ECO:0007669"/>
    <property type="project" value="UniProtKB-KW"/>
</dbReference>
<dbReference type="PROSITE" id="PS50113">
    <property type="entry name" value="PAC"/>
    <property type="match status" value="1"/>
</dbReference>
<dbReference type="InterPro" id="IPR009057">
    <property type="entry name" value="Homeodomain-like_sf"/>
</dbReference>
<dbReference type="InterPro" id="IPR003593">
    <property type="entry name" value="AAA+_ATPase"/>
</dbReference>
<dbReference type="GO" id="GO:0006355">
    <property type="term" value="P:regulation of DNA-templated transcription"/>
    <property type="evidence" value="ECO:0007669"/>
    <property type="project" value="InterPro"/>
</dbReference>
<dbReference type="Pfam" id="PF00158">
    <property type="entry name" value="Sigma54_activat"/>
    <property type="match status" value="1"/>
</dbReference>
<feature type="coiled-coil region" evidence="8">
    <location>
        <begin position="128"/>
        <end position="158"/>
    </location>
</feature>
<evidence type="ECO:0000256" key="8">
    <source>
        <dbReference type="SAM" id="Coils"/>
    </source>
</evidence>
<dbReference type="Gene3D" id="3.30.450.20">
    <property type="entry name" value="PAS domain"/>
    <property type="match status" value="1"/>
</dbReference>
<dbReference type="InterPro" id="IPR058031">
    <property type="entry name" value="AAA_lid_NorR"/>
</dbReference>
<dbReference type="PROSITE" id="PS50045">
    <property type="entry name" value="SIGMA54_INTERACT_4"/>
    <property type="match status" value="1"/>
</dbReference>
<protein>
    <recommendedName>
        <fullName evidence="7">HTH-type transcriptional regulatory protein TyrR</fullName>
    </recommendedName>
</protein>
<dbReference type="InterPro" id="IPR027417">
    <property type="entry name" value="P-loop_NTPase"/>
</dbReference>